<proteinExistence type="predicted"/>
<evidence type="ECO:0000313" key="2">
    <source>
        <dbReference type="Proteomes" id="UP000247810"/>
    </source>
</evidence>
<gene>
    <name evidence="1" type="ORF">BO71DRAFT_432740</name>
</gene>
<keyword evidence="2" id="KW-1185">Reference proteome</keyword>
<dbReference type="AlphaFoldDB" id="A0A319D246"/>
<evidence type="ECO:0000313" key="1">
    <source>
        <dbReference type="EMBL" id="PYH91555.1"/>
    </source>
</evidence>
<name>A0A319D246_9EURO</name>
<dbReference type="Proteomes" id="UP000247810">
    <property type="component" value="Unassembled WGS sequence"/>
</dbReference>
<dbReference type="STRING" id="1448320.A0A319D246"/>
<dbReference type="VEuPathDB" id="FungiDB:BO71DRAFT_432740"/>
<protein>
    <submittedName>
        <fullName evidence="1">Uncharacterized protein</fullName>
    </submittedName>
</protein>
<reference evidence="1 2" key="1">
    <citation type="submission" date="2018-02" db="EMBL/GenBank/DDBJ databases">
        <title>The genomes of Aspergillus section Nigri reveals drivers in fungal speciation.</title>
        <authorList>
            <consortium name="DOE Joint Genome Institute"/>
            <person name="Vesth T.C."/>
            <person name="Nybo J."/>
            <person name="Theobald S."/>
            <person name="Brandl J."/>
            <person name="Frisvad J.C."/>
            <person name="Nielsen K.F."/>
            <person name="Lyhne E.K."/>
            <person name="Kogle M.E."/>
            <person name="Kuo A."/>
            <person name="Riley R."/>
            <person name="Clum A."/>
            <person name="Nolan M."/>
            <person name="Lipzen A."/>
            <person name="Salamov A."/>
            <person name="Henrissat B."/>
            <person name="Wiebenga A."/>
            <person name="De vries R.P."/>
            <person name="Grigoriev I.V."/>
            <person name="Mortensen U.H."/>
            <person name="Andersen M.R."/>
            <person name="Baker S.E."/>
        </authorList>
    </citation>
    <scope>NUCLEOTIDE SEQUENCE [LARGE SCALE GENOMIC DNA]</scope>
    <source>
        <strain evidence="1 2">CBS 707.79</strain>
    </source>
</reference>
<sequence>MLDVQDDRYCSSGIGLSYTRGEFDDAVTRMINFKLKDRFTLDDTAKDTLYNLASGHPGVVSSMIYYIYVFRYDINIKKLTTITHEQLSSCDLPPHSSRLLTPHPVYRSFPHTYLSPQAASFLSDMIDKHHLMKWDPTNPGMQECYQNGRVFKKKLVPDGRNYWKREVVDFPSNFHKQ</sequence>
<accession>A0A319D246</accession>
<dbReference type="EMBL" id="KZ825941">
    <property type="protein sequence ID" value="PYH91555.1"/>
    <property type="molecule type" value="Genomic_DNA"/>
</dbReference>
<organism evidence="1 2">
    <name type="scientific">Aspergillus ellipticus CBS 707.79</name>
    <dbReference type="NCBI Taxonomy" id="1448320"/>
    <lineage>
        <taxon>Eukaryota</taxon>
        <taxon>Fungi</taxon>
        <taxon>Dikarya</taxon>
        <taxon>Ascomycota</taxon>
        <taxon>Pezizomycotina</taxon>
        <taxon>Eurotiomycetes</taxon>
        <taxon>Eurotiomycetidae</taxon>
        <taxon>Eurotiales</taxon>
        <taxon>Aspergillaceae</taxon>
        <taxon>Aspergillus</taxon>
        <taxon>Aspergillus subgen. Circumdati</taxon>
    </lineage>
</organism>